<dbReference type="Proteomes" id="UP000266861">
    <property type="component" value="Unassembled WGS sequence"/>
</dbReference>
<evidence type="ECO:0000313" key="2">
    <source>
        <dbReference type="EMBL" id="RHZ48725.1"/>
    </source>
</evidence>
<evidence type="ECO:0000256" key="1">
    <source>
        <dbReference type="SAM" id="MobiDB-lite"/>
    </source>
</evidence>
<proteinExistence type="predicted"/>
<feature type="region of interest" description="Disordered" evidence="1">
    <location>
        <begin position="18"/>
        <end position="51"/>
    </location>
</feature>
<comment type="caution">
    <text evidence="2">The sequence shown here is derived from an EMBL/GenBank/DDBJ whole genome shotgun (WGS) entry which is preliminary data.</text>
</comment>
<sequence>MGYEDELNTILRNWISEKKRERQPECTSNKENLPSISNPYQTRTKGAPKKRLKNALEDVTKNQHKQNNKQDGFTIQTKYICSYCKGVGHNARSSQSSKTRNCHNRLIFGFLQFVKKCKDDDRYSRQSMQRKGYECIKCGYYEVNKAKQQ</sequence>
<name>A0A397GCI5_9GLOM</name>
<protein>
    <submittedName>
        <fullName evidence="2">Uncharacterized protein</fullName>
    </submittedName>
</protein>
<dbReference type="STRING" id="1348612.A0A397GCI5"/>
<dbReference type="AlphaFoldDB" id="A0A397GCI5"/>
<organism evidence="2 3">
    <name type="scientific">Diversispora epigaea</name>
    <dbReference type="NCBI Taxonomy" id="1348612"/>
    <lineage>
        <taxon>Eukaryota</taxon>
        <taxon>Fungi</taxon>
        <taxon>Fungi incertae sedis</taxon>
        <taxon>Mucoromycota</taxon>
        <taxon>Glomeromycotina</taxon>
        <taxon>Glomeromycetes</taxon>
        <taxon>Diversisporales</taxon>
        <taxon>Diversisporaceae</taxon>
        <taxon>Diversispora</taxon>
    </lineage>
</organism>
<dbReference type="EMBL" id="PQFF01000462">
    <property type="protein sequence ID" value="RHZ48725.1"/>
    <property type="molecule type" value="Genomic_DNA"/>
</dbReference>
<keyword evidence="3" id="KW-1185">Reference proteome</keyword>
<dbReference type="OrthoDB" id="2483836at2759"/>
<evidence type="ECO:0000313" key="3">
    <source>
        <dbReference type="Proteomes" id="UP000266861"/>
    </source>
</evidence>
<gene>
    <name evidence="2" type="ORF">Glove_543g111</name>
</gene>
<accession>A0A397GCI5</accession>
<feature type="compositionally biased region" description="Polar residues" evidence="1">
    <location>
        <begin position="25"/>
        <end position="44"/>
    </location>
</feature>
<reference evidence="2 3" key="1">
    <citation type="submission" date="2018-08" db="EMBL/GenBank/DDBJ databases">
        <title>Genome and evolution of the arbuscular mycorrhizal fungus Diversispora epigaea (formerly Glomus versiforme) and its bacterial endosymbionts.</title>
        <authorList>
            <person name="Sun X."/>
            <person name="Fei Z."/>
            <person name="Harrison M."/>
        </authorList>
    </citation>
    <scope>NUCLEOTIDE SEQUENCE [LARGE SCALE GENOMIC DNA]</scope>
    <source>
        <strain evidence="2 3">IT104</strain>
    </source>
</reference>